<evidence type="ECO:0000313" key="1">
    <source>
        <dbReference type="EMBL" id="MCI2230474.1"/>
    </source>
</evidence>
<gene>
    <name evidence="1" type="ORF">MC378_14940</name>
</gene>
<proteinExistence type="predicted"/>
<reference evidence="1" key="1">
    <citation type="submission" date="2022-02" db="EMBL/GenBank/DDBJ databases">
        <title>Polaribacter sp. MSW13, isolated from seawater.</title>
        <authorList>
            <person name="Kristyanto S."/>
            <person name="Jung J."/>
            <person name="Jeon C.O."/>
        </authorList>
    </citation>
    <scope>NUCLEOTIDE SEQUENCE</scope>
    <source>
        <strain evidence="1">MSW13</strain>
    </source>
</reference>
<dbReference type="EMBL" id="JAKQYM010000027">
    <property type="protein sequence ID" value="MCI2230474.1"/>
    <property type="molecule type" value="Genomic_DNA"/>
</dbReference>
<dbReference type="Proteomes" id="UP001139369">
    <property type="component" value="Unassembled WGS sequence"/>
</dbReference>
<dbReference type="RefSeq" id="WP_242179606.1">
    <property type="nucleotide sequence ID" value="NZ_JAKQYM010000027.1"/>
</dbReference>
<keyword evidence="2" id="KW-1185">Reference proteome</keyword>
<comment type="caution">
    <text evidence="1">The sequence shown here is derived from an EMBL/GenBank/DDBJ whole genome shotgun (WGS) entry which is preliminary data.</text>
</comment>
<name>A0A9X2AP00_9FLAO</name>
<organism evidence="1 2">
    <name type="scientific">Polaribacter marinus</name>
    <dbReference type="NCBI Taxonomy" id="2916838"/>
    <lineage>
        <taxon>Bacteria</taxon>
        <taxon>Pseudomonadati</taxon>
        <taxon>Bacteroidota</taxon>
        <taxon>Flavobacteriia</taxon>
        <taxon>Flavobacteriales</taxon>
        <taxon>Flavobacteriaceae</taxon>
    </lineage>
</organism>
<protein>
    <submittedName>
        <fullName evidence="1">Uncharacterized protein</fullName>
    </submittedName>
</protein>
<evidence type="ECO:0000313" key="2">
    <source>
        <dbReference type="Proteomes" id="UP001139369"/>
    </source>
</evidence>
<dbReference type="AlphaFoldDB" id="A0A9X2AP00"/>
<sequence>MQTSEFPLEIPRSQKSQLSITQQRWQQALTQMEIKPEIGIGELKFGMKKAEVKKILGNPDSEKPDKEDKNRILLTYNKHRIRLTFYKDENNRLGYILTSNPNLIYNGTNIINANIDFIKNEVFNNIINNWEIDDYPSFTAHFNEKFWMNLDSEFETVTSFELGVPFENDDEYKWPK</sequence>
<accession>A0A9X2AP00</accession>